<dbReference type="Pfam" id="PF00072">
    <property type="entry name" value="Response_reg"/>
    <property type="match status" value="1"/>
</dbReference>
<feature type="region of interest" description="Disordered" evidence="8">
    <location>
        <begin position="587"/>
        <end position="624"/>
    </location>
</feature>
<evidence type="ECO:0000259" key="10">
    <source>
        <dbReference type="PROSITE" id="PS50109"/>
    </source>
</evidence>
<feature type="transmembrane region" description="Helical" evidence="9">
    <location>
        <begin position="39"/>
        <end position="58"/>
    </location>
</feature>
<dbReference type="PANTHER" id="PTHR43047">
    <property type="entry name" value="TWO-COMPONENT HISTIDINE PROTEIN KINASE"/>
    <property type="match status" value="1"/>
</dbReference>
<sequence length="624" mass="67737">MSPEGRLRLLGIVGTRVSAEIAGLVVPPVLLLVYGQGPALVPLLAWAAAYWSVSAIVFRLRRRFRAEMSARAAEDVVARWMPRFRRASIGYGLAWSCVVLAAWRSPAFEFDILVYGILAAANASAVAFTAAVWPIFLRFLASSWGVATLAVPWAFPAQWPWMLPVCVLYAALLVRHGRSTHRFLVEQVVLEERAAELARQHREASERAERALQDKSRFLATASHDLRQPVYALGLLTDALASRNRDPALEPALRDLRACARTIDLMFESLMDLSRLEAAALVPSIRPCALGPLLEELHAQFRPDAEARGLQWRLRLPARAAVVQADPLLLRRAVSNLIHNALRYTPEGAVLLALRRRGSEWRIEVWDTGVGVADDAQSALYAPFYRSTHAWTIDSAGHGLGLAVFAECVRLLRARSGLASRLGRGSCFWMALPEAQAQLLPDQGPPGTPAPARRLSGRCLVIDDDPMVRRALAAWMETRGIDARLVADGTQAFAAVAQGFEPEVVLCDQRLRSGESGFELLEALLARLPGARGAMMSGELEASELRSAEEEGYLVLRKPVDPVTLEAVLGHWLAGGAVGIEGGSLASRGNPAAGPPPARTRVGGQAARDAASDRDTAMHEPPAA</sequence>
<evidence type="ECO:0000256" key="5">
    <source>
        <dbReference type="ARBA" id="ARBA00022777"/>
    </source>
</evidence>
<feature type="compositionally biased region" description="Low complexity" evidence="8">
    <location>
        <begin position="599"/>
        <end position="609"/>
    </location>
</feature>
<reference evidence="12" key="1">
    <citation type="submission" date="2022-10" db="EMBL/GenBank/DDBJ databases">
        <title>Complete genome sequence of Schlegelella aquatica LMG 23380.</title>
        <authorList>
            <person name="Musilova J."/>
            <person name="Kourilova X."/>
            <person name="Bezdicek M."/>
            <person name="Hermankova K."/>
            <person name="Obruca S."/>
            <person name="Sedlar K."/>
        </authorList>
    </citation>
    <scope>NUCLEOTIDE SEQUENCE</scope>
    <source>
        <strain evidence="12">LMG 23380</strain>
    </source>
</reference>
<name>A0ABY6MQS1_9BURK</name>
<feature type="transmembrane region" description="Helical" evidence="9">
    <location>
        <begin position="89"/>
        <end position="106"/>
    </location>
</feature>
<dbReference type="InterPro" id="IPR011006">
    <property type="entry name" value="CheY-like_superfamily"/>
</dbReference>
<feature type="transmembrane region" description="Helical" evidence="9">
    <location>
        <begin position="7"/>
        <end position="33"/>
    </location>
</feature>
<comment type="catalytic activity">
    <reaction evidence="1">
        <text>ATP + protein L-histidine = ADP + protein N-phospho-L-histidine.</text>
        <dbReference type="EC" id="2.7.13.3"/>
    </reaction>
</comment>
<dbReference type="SUPFAM" id="SSF52172">
    <property type="entry name" value="CheY-like"/>
    <property type="match status" value="1"/>
</dbReference>
<dbReference type="EMBL" id="CP110257">
    <property type="protein sequence ID" value="UZD54354.1"/>
    <property type="molecule type" value="Genomic_DNA"/>
</dbReference>
<dbReference type="CDD" id="cd00156">
    <property type="entry name" value="REC"/>
    <property type="match status" value="1"/>
</dbReference>
<dbReference type="SUPFAM" id="SSF47384">
    <property type="entry name" value="Homodimeric domain of signal transducing histidine kinase"/>
    <property type="match status" value="1"/>
</dbReference>
<organism evidence="12 13">
    <name type="scientific">Caldimonas aquatica</name>
    <dbReference type="NCBI Taxonomy" id="376175"/>
    <lineage>
        <taxon>Bacteria</taxon>
        <taxon>Pseudomonadati</taxon>
        <taxon>Pseudomonadota</taxon>
        <taxon>Betaproteobacteria</taxon>
        <taxon>Burkholderiales</taxon>
        <taxon>Sphaerotilaceae</taxon>
        <taxon>Caldimonas</taxon>
    </lineage>
</organism>
<dbReference type="Pfam" id="PF02518">
    <property type="entry name" value="HATPase_c"/>
    <property type="match status" value="1"/>
</dbReference>
<evidence type="ECO:0000256" key="4">
    <source>
        <dbReference type="ARBA" id="ARBA00022679"/>
    </source>
</evidence>
<gene>
    <name evidence="12" type="ORF">OMP39_11840</name>
</gene>
<dbReference type="InterPro" id="IPR004358">
    <property type="entry name" value="Sig_transdc_His_kin-like_C"/>
</dbReference>
<dbReference type="InterPro" id="IPR036890">
    <property type="entry name" value="HATPase_C_sf"/>
</dbReference>
<dbReference type="Gene3D" id="3.30.565.10">
    <property type="entry name" value="Histidine kinase-like ATPase, C-terminal domain"/>
    <property type="match status" value="1"/>
</dbReference>
<evidence type="ECO:0000256" key="9">
    <source>
        <dbReference type="SAM" id="Phobius"/>
    </source>
</evidence>
<feature type="domain" description="Histidine kinase" evidence="10">
    <location>
        <begin position="221"/>
        <end position="436"/>
    </location>
</feature>
<keyword evidence="5 12" id="KW-0418">Kinase</keyword>
<feature type="coiled-coil region" evidence="7">
    <location>
        <begin position="187"/>
        <end position="214"/>
    </location>
</feature>
<evidence type="ECO:0000256" key="2">
    <source>
        <dbReference type="ARBA" id="ARBA00012438"/>
    </source>
</evidence>
<feature type="transmembrane region" description="Helical" evidence="9">
    <location>
        <begin position="112"/>
        <end position="132"/>
    </location>
</feature>
<dbReference type="PRINTS" id="PR00344">
    <property type="entry name" value="BCTRLSENSOR"/>
</dbReference>
<protein>
    <recommendedName>
        <fullName evidence="2">histidine kinase</fullName>
        <ecNumber evidence="2">2.7.13.3</ecNumber>
    </recommendedName>
</protein>
<dbReference type="InterPro" id="IPR036097">
    <property type="entry name" value="HisK_dim/P_sf"/>
</dbReference>
<keyword evidence="3 6" id="KW-0597">Phosphoprotein</keyword>
<keyword evidence="9" id="KW-0812">Transmembrane</keyword>
<dbReference type="GO" id="GO:0016301">
    <property type="term" value="F:kinase activity"/>
    <property type="evidence" value="ECO:0007669"/>
    <property type="project" value="UniProtKB-KW"/>
</dbReference>
<dbReference type="PANTHER" id="PTHR43047:SF9">
    <property type="entry name" value="HISTIDINE KINASE"/>
    <property type="match status" value="1"/>
</dbReference>
<accession>A0ABY6MQS1</accession>
<evidence type="ECO:0000256" key="1">
    <source>
        <dbReference type="ARBA" id="ARBA00000085"/>
    </source>
</evidence>
<dbReference type="Proteomes" id="UP001163266">
    <property type="component" value="Chromosome"/>
</dbReference>
<evidence type="ECO:0000256" key="8">
    <source>
        <dbReference type="SAM" id="MobiDB-lite"/>
    </source>
</evidence>
<dbReference type="RefSeq" id="WP_264891923.1">
    <property type="nucleotide sequence ID" value="NZ_CP110257.1"/>
</dbReference>
<dbReference type="SMART" id="SM00388">
    <property type="entry name" value="HisKA"/>
    <property type="match status" value="1"/>
</dbReference>
<evidence type="ECO:0000313" key="13">
    <source>
        <dbReference type="Proteomes" id="UP001163266"/>
    </source>
</evidence>
<dbReference type="SUPFAM" id="SSF55874">
    <property type="entry name" value="ATPase domain of HSP90 chaperone/DNA topoisomerase II/histidine kinase"/>
    <property type="match status" value="1"/>
</dbReference>
<feature type="domain" description="Response regulatory" evidence="11">
    <location>
        <begin position="458"/>
        <end position="573"/>
    </location>
</feature>
<dbReference type="InterPro" id="IPR005467">
    <property type="entry name" value="His_kinase_dom"/>
</dbReference>
<dbReference type="InterPro" id="IPR001789">
    <property type="entry name" value="Sig_transdc_resp-reg_receiver"/>
</dbReference>
<dbReference type="PROSITE" id="PS50109">
    <property type="entry name" value="HIS_KIN"/>
    <property type="match status" value="1"/>
</dbReference>
<dbReference type="InterPro" id="IPR003661">
    <property type="entry name" value="HisK_dim/P_dom"/>
</dbReference>
<evidence type="ECO:0000313" key="12">
    <source>
        <dbReference type="EMBL" id="UZD54354.1"/>
    </source>
</evidence>
<keyword evidence="9" id="KW-1133">Transmembrane helix</keyword>
<dbReference type="Gene3D" id="3.40.50.2300">
    <property type="match status" value="1"/>
</dbReference>
<dbReference type="SMART" id="SM00387">
    <property type="entry name" value="HATPase_c"/>
    <property type="match status" value="1"/>
</dbReference>
<dbReference type="Gene3D" id="1.10.287.130">
    <property type="match status" value="1"/>
</dbReference>
<dbReference type="EC" id="2.7.13.3" evidence="2"/>
<proteinExistence type="predicted"/>
<keyword evidence="4" id="KW-0808">Transferase</keyword>
<evidence type="ECO:0000259" key="11">
    <source>
        <dbReference type="PROSITE" id="PS50110"/>
    </source>
</evidence>
<evidence type="ECO:0000256" key="7">
    <source>
        <dbReference type="SAM" id="Coils"/>
    </source>
</evidence>
<keyword evidence="9" id="KW-0472">Membrane</keyword>
<dbReference type="PROSITE" id="PS50110">
    <property type="entry name" value="RESPONSE_REGULATORY"/>
    <property type="match status" value="1"/>
</dbReference>
<dbReference type="InterPro" id="IPR003594">
    <property type="entry name" value="HATPase_dom"/>
</dbReference>
<dbReference type="CDD" id="cd00075">
    <property type="entry name" value="HATPase"/>
    <property type="match status" value="1"/>
</dbReference>
<keyword evidence="13" id="KW-1185">Reference proteome</keyword>
<dbReference type="CDD" id="cd00082">
    <property type="entry name" value="HisKA"/>
    <property type="match status" value="1"/>
</dbReference>
<keyword evidence="7" id="KW-0175">Coiled coil</keyword>
<dbReference type="Pfam" id="PF00512">
    <property type="entry name" value="HisKA"/>
    <property type="match status" value="1"/>
</dbReference>
<evidence type="ECO:0000256" key="3">
    <source>
        <dbReference type="ARBA" id="ARBA00022553"/>
    </source>
</evidence>
<dbReference type="SMART" id="SM00448">
    <property type="entry name" value="REC"/>
    <property type="match status" value="1"/>
</dbReference>
<evidence type="ECO:0000256" key="6">
    <source>
        <dbReference type="PROSITE-ProRule" id="PRU00169"/>
    </source>
</evidence>
<feature type="modified residue" description="4-aspartylphosphate" evidence="6">
    <location>
        <position position="508"/>
    </location>
</feature>